<sequence length="104" mass="12565">MLKMGMCENHFFNSRREYKKVPRHENEMRKHPLKIQLLSYYSGRRKANETVSQYYSYFWLSANPHSTLRAHPGDWKQKQDRMSERTCVLVCARRDAPAERVCKR</sequence>
<name>A0A7R9ETZ8_9NEOP</name>
<reference evidence="1" key="1">
    <citation type="submission" date="2020-11" db="EMBL/GenBank/DDBJ databases">
        <authorList>
            <person name="Tran Van P."/>
        </authorList>
    </citation>
    <scope>NUCLEOTIDE SEQUENCE</scope>
</reference>
<dbReference type="EMBL" id="OD565155">
    <property type="protein sequence ID" value="CAD7440993.1"/>
    <property type="molecule type" value="Genomic_DNA"/>
</dbReference>
<gene>
    <name evidence="1" type="ORF">TBIB3V08_LOCUS3472</name>
</gene>
<dbReference type="AlphaFoldDB" id="A0A7R9ETZ8"/>
<proteinExistence type="predicted"/>
<protein>
    <submittedName>
        <fullName evidence="1">Uncharacterized protein</fullName>
    </submittedName>
</protein>
<organism evidence="1">
    <name type="scientific">Timema bartmani</name>
    <dbReference type="NCBI Taxonomy" id="61472"/>
    <lineage>
        <taxon>Eukaryota</taxon>
        <taxon>Metazoa</taxon>
        <taxon>Ecdysozoa</taxon>
        <taxon>Arthropoda</taxon>
        <taxon>Hexapoda</taxon>
        <taxon>Insecta</taxon>
        <taxon>Pterygota</taxon>
        <taxon>Neoptera</taxon>
        <taxon>Polyneoptera</taxon>
        <taxon>Phasmatodea</taxon>
        <taxon>Timematodea</taxon>
        <taxon>Timematoidea</taxon>
        <taxon>Timematidae</taxon>
        <taxon>Timema</taxon>
    </lineage>
</organism>
<accession>A0A7R9ETZ8</accession>
<evidence type="ECO:0000313" key="1">
    <source>
        <dbReference type="EMBL" id="CAD7440993.1"/>
    </source>
</evidence>